<gene>
    <name evidence="8" type="ORF">FA046_13365</name>
</gene>
<dbReference type="Pfam" id="PF02518">
    <property type="entry name" value="HATPase_c"/>
    <property type="match status" value="1"/>
</dbReference>
<organism evidence="8 9">
    <name type="scientific">Pedobacter cryophilus</name>
    <dbReference type="NCBI Taxonomy" id="2571271"/>
    <lineage>
        <taxon>Bacteria</taxon>
        <taxon>Pseudomonadati</taxon>
        <taxon>Bacteroidota</taxon>
        <taxon>Sphingobacteriia</taxon>
        <taxon>Sphingobacteriales</taxon>
        <taxon>Sphingobacteriaceae</taxon>
        <taxon>Pedobacter</taxon>
    </lineage>
</organism>
<evidence type="ECO:0000256" key="2">
    <source>
        <dbReference type="ARBA" id="ARBA00012438"/>
    </source>
</evidence>
<evidence type="ECO:0000256" key="3">
    <source>
        <dbReference type="ARBA" id="ARBA00022553"/>
    </source>
</evidence>
<dbReference type="PANTHER" id="PTHR43711">
    <property type="entry name" value="TWO-COMPONENT HISTIDINE KINASE"/>
    <property type="match status" value="1"/>
</dbReference>
<sequence length="416" mass="47836">MTTDHIEDKKRMDKIFKITSILSKSEENTLSEILKISCSLLGMQLGMIGKIEKDDYFFYEFYSAIAGDDLKGVTLNIKDTFCDLAVTQNEVIFIDDAGLTEYKSHPCFNTFKIRSYIGVPIKFNEQENGTLSFSSYDAKTPGFTQADSDFVQYLGQWVNNYFDKLFYEENITKKNKEFAINNENLQKIMQEKNQLTQILVHDLKSPLSNIQMLSFLFQDFVKDKESEELLNIFNKSLQDVFHLIDQMETLNSVENVSLNYYIEEFDLNLFLVETLKNFQNTADFKQINLEYTFNAAITNVKTDQNFLKRILHNLISNAIKFSPFQKNIYVNLSLKDEEYLISIKDEGPGISLDEQTKLFDRFSILSNKPTNNESSSGLGLFIVKELLKSIKGGVTVQSALNEGSTFTIKIPLELKN</sequence>
<dbReference type="FunFam" id="3.30.565.10:FF:000006">
    <property type="entry name" value="Sensor histidine kinase WalK"/>
    <property type="match status" value="1"/>
</dbReference>
<accession>A0A4U1BX02</accession>
<proteinExistence type="predicted"/>
<dbReference type="Gene3D" id="3.30.565.10">
    <property type="entry name" value="Histidine kinase-like ATPase, C-terminal domain"/>
    <property type="match status" value="1"/>
</dbReference>
<dbReference type="PRINTS" id="PR00344">
    <property type="entry name" value="BCTRLSENSOR"/>
</dbReference>
<comment type="caution">
    <text evidence="8">The sequence shown here is derived from an EMBL/GenBank/DDBJ whole genome shotgun (WGS) entry which is preliminary data.</text>
</comment>
<evidence type="ECO:0000256" key="1">
    <source>
        <dbReference type="ARBA" id="ARBA00000085"/>
    </source>
</evidence>
<comment type="catalytic activity">
    <reaction evidence="1">
        <text>ATP + protein L-histidine = ADP + protein N-phospho-L-histidine.</text>
        <dbReference type="EC" id="2.7.13.3"/>
    </reaction>
</comment>
<dbReference type="InterPro" id="IPR036890">
    <property type="entry name" value="HATPase_C_sf"/>
</dbReference>
<dbReference type="PROSITE" id="PS50109">
    <property type="entry name" value="HIS_KIN"/>
    <property type="match status" value="1"/>
</dbReference>
<dbReference type="Gene3D" id="1.10.287.130">
    <property type="match status" value="1"/>
</dbReference>
<dbReference type="InterPro" id="IPR003594">
    <property type="entry name" value="HATPase_dom"/>
</dbReference>
<evidence type="ECO:0000259" key="7">
    <source>
        <dbReference type="PROSITE" id="PS50109"/>
    </source>
</evidence>
<dbReference type="InterPro" id="IPR029016">
    <property type="entry name" value="GAF-like_dom_sf"/>
</dbReference>
<dbReference type="OrthoDB" id="9811889at2"/>
<dbReference type="AlphaFoldDB" id="A0A4U1BX02"/>
<dbReference type="SMART" id="SM00065">
    <property type="entry name" value="GAF"/>
    <property type="match status" value="1"/>
</dbReference>
<dbReference type="InterPro" id="IPR003018">
    <property type="entry name" value="GAF"/>
</dbReference>
<evidence type="ECO:0000256" key="6">
    <source>
        <dbReference type="ARBA" id="ARBA00023012"/>
    </source>
</evidence>
<keyword evidence="6" id="KW-0902">Two-component regulatory system</keyword>
<name>A0A4U1BX02_9SPHI</name>
<dbReference type="Pfam" id="PF00512">
    <property type="entry name" value="HisKA"/>
    <property type="match status" value="1"/>
</dbReference>
<dbReference type="EC" id="2.7.13.3" evidence="2"/>
<evidence type="ECO:0000313" key="9">
    <source>
        <dbReference type="Proteomes" id="UP000308181"/>
    </source>
</evidence>
<dbReference type="PANTHER" id="PTHR43711:SF1">
    <property type="entry name" value="HISTIDINE KINASE 1"/>
    <property type="match status" value="1"/>
</dbReference>
<keyword evidence="4" id="KW-0808">Transferase</keyword>
<dbReference type="SMART" id="SM00388">
    <property type="entry name" value="HisKA"/>
    <property type="match status" value="1"/>
</dbReference>
<dbReference type="SUPFAM" id="SSF55781">
    <property type="entry name" value="GAF domain-like"/>
    <property type="match status" value="1"/>
</dbReference>
<dbReference type="CDD" id="cd00075">
    <property type="entry name" value="HATPase"/>
    <property type="match status" value="1"/>
</dbReference>
<dbReference type="SUPFAM" id="SSF47384">
    <property type="entry name" value="Homodimeric domain of signal transducing histidine kinase"/>
    <property type="match status" value="1"/>
</dbReference>
<dbReference type="SMART" id="SM00387">
    <property type="entry name" value="HATPase_c"/>
    <property type="match status" value="1"/>
</dbReference>
<dbReference type="CDD" id="cd00082">
    <property type="entry name" value="HisKA"/>
    <property type="match status" value="1"/>
</dbReference>
<dbReference type="Pfam" id="PF13185">
    <property type="entry name" value="GAF_2"/>
    <property type="match status" value="1"/>
</dbReference>
<dbReference type="InterPro" id="IPR004358">
    <property type="entry name" value="Sig_transdc_His_kin-like_C"/>
</dbReference>
<keyword evidence="9" id="KW-1185">Reference proteome</keyword>
<dbReference type="InterPro" id="IPR005467">
    <property type="entry name" value="His_kinase_dom"/>
</dbReference>
<evidence type="ECO:0000256" key="5">
    <source>
        <dbReference type="ARBA" id="ARBA00022777"/>
    </source>
</evidence>
<dbReference type="EMBL" id="SWBP01000004">
    <property type="protein sequence ID" value="TKB97052.1"/>
    <property type="molecule type" value="Genomic_DNA"/>
</dbReference>
<protein>
    <recommendedName>
        <fullName evidence="2">histidine kinase</fullName>
        <ecNumber evidence="2">2.7.13.3</ecNumber>
    </recommendedName>
</protein>
<evidence type="ECO:0000313" key="8">
    <source>
        <dbReference type="EMBL" id="TKB97052.1"/>
    </source>
</evidence>
<keyword evidence="5" id="KW-0418">Kinase</keyword>
<dbReference type="RefSeq" id="WP_136827017.1">
    <property type="nucleotide sequence ID" value="NZ_SWBP01000004.1"/>
</dbReference>
<evidence type="ECO:0000256" key="4">
    <source>
        <dbReference type="ARBA" id="ARBA00022679"/>
    </source>
</evidence>
<dbReference type="GO" id="GO:0000155">
    <property type="term" value="F:phosphorelay sensor kinase activity"/>
    <property type="evidence" value="ECO:0007669"/>
    <property type="project" value="InterPro"/>
</dbReference>
<dbReference type="InterPro" id="IPR036097">
    <property type="entry name" value="HisK_dim/P_sf"/>
</dbReference>
<dbReference type="Gene3D" id="3.30.450.40">
    <property type="match status" value="1"/>
</dbReference>
<dbReference type="InterPro" id="IPR003661">
    <property type="entry name" value="HisK_dim/P_dom"/>
</dbReference>
<keyword evidence="3" id="KW-0597">Phosphoprotein</keyword>
<feature type="domain" description="Histidine kinase" evidence="7">
    <location>
        <begin position="198"/>
        <end position="414"/>
    </location>
</feature>
<reference evidence="8 9" key="1">
    <citation type="submission" date="2019-04" db="EMBL/GenBank/DDBJ databases">
        <title>Pedobacter sp. AR-3-17 sp. nov., isolated from Arctic soil.</title>
        <authorList>
            <person name="Dahal R.H."/>
            <person name="Kim D.-U."/>
        </authorList>
    </citation>
    <scope>NUCLEOTIDE SEQUENCE [LARGE SCALE GENOMIC DNA]</scope>
    <source>
        <strain evidence="8 9">AR-3-17</strain>
    </source>
</reference>
<dbReference type="InterPro" id="IPR050736">
    <property type="entry name" value="Sensor_HK_Regulatory"/>
</dbReference>
<dbReference type="Proteomes" id="UP000308181">
    <property type="component" value="Unassembled WGS sequence"/>
</dbReference>
<dbReference type="SUPFAM" id="SSF55874">
    <property type="entry name" value="ATPase domain of HSP90 chaperone/DNA topoisomerase II/histidine kinase"/>
    <property type="match status" value="1"/>
</dbReference>